<evidence type="ECO:0000313" key="1">
    <source>
        <dbReference type="EMBL" id="SVD78727.1"/>
    </source>
</evidence>
<sequence length="265" mass="28241">GIMDTATGRRGYFLGSIGKVFGKVAKAAGKVLKSDVGKAALMAGVGYIGGGGGMPEWMGGSGLGGFKMSTLFSKKNPLLFNMEGKLSPWKSIALASALPFLTPGPEEDEDEVFDYDAAKNAYAQKLMNIKAGAMAGTLDPNQYSYLGSDYVYRGAKGGRAGYYAGGQSIPSEYTMEDARKTSMQDKMGGITEAMKVADLYRKGDVGQFYAAQGGRIGLSSGGDPLLREEYDKYVFELKEMNPDAILVSFEQFRDQVLAGKAHGGR</sequence>
<proteinExistence type="predicted"/>
<organism evidence="1">
    <name type="scientific">marine metagenome</name>
    <dbReference type="NCBI Taxonomy" id="408172"/>
    <lineage>
        <taxon>unclassified sequences</taxon>
        <taxon>metagenomes</taxon>
        <taxon>ecological metagenomes</taxon>
    </lineage>
</organism>
<feature type="non-terminal residue" evidence="1">
    <location>
        <position position="265"/>
    </location>
</feature>
<gene>
    <name evidence="1" type="ORF">METZ01_LOCUS431581</name>
</gene>
<name>A0A382Y5V6_9ZZZZ</name>
<reference evidence="1" key="1">
    <citation type="submission" date="2018-05" db="EMBL/GenBank/DDBJ databases">
        <authorList>
            <person name="Lanie J.A."/>
            <person name="Ng W.-L."/>
            <person name="Kazmierczak K.M."/>
            <person name="Andrzejewski T.M."/>
            <person name="Davidsen T.M."/>
            <person name="Wayne K.J."/>
            <person name="Tettelin H."/>
            <person name="Glass J.I."/>
            <person name="Rusch D."/>
            <person name="Podicherti R."/>
            <person name="Tsui H.-C.T."/>
            <person name="Winkler M.E."/>
        </authorList>
    </citation>
    <scope>NUCLEOTIDE SEQUENCE</scope>
</reference>
<feature type="non-terminal residue" evidence="1">
    <location>
        <position position="1"/>
    </location>
</feature>
<accession>A0A382Y5V6</accession>
<dbReference type="AlphaFoldDB" id="A0A382Y5V6"/>
<protein>
    <submittedName>
        <fullName evidence="1">Uncharacterized protein</fullName>
    </submittedName>
</protein>
<dbReference type="EMBL" id="UINC01173238">
    <property type="protein sequence ID" value="SVD78727.1"/>
    <property type="molecule type" value="Genomic_DNA"/>
</dbReference>